<dbReference type="Proteomes" id="UP000076154">
    <property type="component" value="Unassembled WGS sequence"/>
</dbReference>
<evidence type="ECO:0000313" key="2">
    <source>
        <dbReference type="Proteomes" id="UP000076154"/>
    </source>
</evidence>
<sequence>MPFCYLCSLTLALRPIAFYSRLHFRYPFKCSCSRCSPCIKPDPLFVPLVAHGLVYSDFMSGSTTVEGSVKFTLRVACFPNVNIDHYRSGPMPFSSTAPYLLSTVVLPDLDILQLETPSASTFASLPFIFPVPDELFTIPPCPRAGGRSLKSASSS</sequence>
<accession>A0A369K5T1</accession>
<dbReference type="InParanoid" id="A0A369K5T1"/>
<comment type="caution">
    <text evidence="1">The sequence shown here is derived from an EMBL/GenBank/DDBJ whole genome shotgun (WGS) entry which is preliminary data.</text>
</comment>
<reference evidence="1" key="1">
    <citation type="submission" date="2018-04" db="EMBL/GenBank/DDBJ databases">
        <title>Whole genome sequencing of Hypsizygus marmoreus.</title>
        <authorList>
            <person name="Choi I.-G."/>
            <person name="Min B."/>
            <person name="Kim J.-G."/>
            <person name="Kim S."/>
            <person name="Oh Y.-L."/>
            <person name="Kong W.-S."/>
            <person name="Park H."/>
            <person name="Jeong J."/>
            <person name="Song E.-S."/>
        </authorList>
    </citation>
    <scope>NUCLEOTIDE SEQUENCE [LARGE SCALE GENOMIC DNA]</scope>
    <source>
        <strain evidence="1">51987-8</strain>
    </source>
</reference>
<name>A0A369K5T1_HYPMA</name>
<dbReference type="AlphaFoldDB" id="A0A369K5T1"/>
<keyword evidence="2" id="KW-1185">Reference proteome</keyword>
<evidence type="ECO:0000313" key="1">
    <source>
        <dbReference type="EMBL" id="RDB29969.1"/>
    </source>
</evidence>
<proteinExistence type="predicted"/>
<protein>
    <submittedName>
        <fullName evidence="1">Uncharacterized protein</fullName>
    </submittedName>
</protein>
<gene>
    <name evidence="1" type="ORF">Hypma_013750</name>
</gene>
<dbReference type="EMBL" id="LUEZ02000009">
    <property type="protein sequence ID" value="RDB29969.1"/>
    <property type="molecule type" value="Genomic_DNA"/>
</dbReference>
<organism evidence="1 2">
    <name type="scientific">Hypsizygus marmoreus</name>
    <name type="common">White beech mushroom</name>
    <name type="synonym">Agaricus marmoreus</name>
    <dbReference type="NCBI Taxonomy" id="39966"/>
    <lineage>
        <taxon>Eukaryota</taxon>
        <taxon>Fungi</taxon>
        <taxon>Dikarya</taxon>
        <taxon>Basidiomycota</taxon>
        <taxon>Agaricomycotina</taxon>
        <taxon>Agaricomycetes</taxon>
        <taxon>Agaricomycetidae</taxon>
        <taxon>Agaricales</taxon>
        <taxon>Tricholomatineae</taxon>
        <taxon>Lyophyllaceae</taxon>
        <taxon>Hypsizygus</taxon>
    </lineage>
</organism>